<dbReference type="Pfam" id="PF03853">
    <property type="entry name" value="YjeF_N"/>
    <property type="match status" value="1"/>
</dbReference>
<comment type="catalytic activity">
    <reaction evidence="1 17">
        <text>(6R)-NADHX = (6S)-NADHX</text>
        <dbReference type="Rhea" id="RHEA:32215"/>
        <dbReference type="ChEBI" id="CHEBI:64074"/>
        <dbReference type="ChEBI" id="CHEBI:64075"/>
        <dbReference type="EC" id="5.1.99.6"/>
    </reaction>
</comment>
<comment type="catalytic activity">
    <reaction evidence="2 17">
        <text>(6R)-NADPHX = (6S)-NADPHX</text>
        <dbReference type="Rhea" id="RHEA:32227"/>
        <dbReference type="ChEBI" id="CHEBI:64076"/>
        <dbReference type="ChEBI" id="CHEBI:64077"/>
        <dbReference type="EC" id="5.1.99.6"/>
    </reaction>
</comment>
<keyword evidence="7 17" id="KW-0067">ATP-binding</keyword>
<proteinExistence type="inferred from homology"/>
<dbReference type="AlphaFoldDB" id="A0A2N0B917"/>
<keyword evidence="8 17" id="KW-0521">NADP</keyword>
<keyword evidence="6 17" id="KW-0547">Nucleotide-binding</keyword>
<dbReference type="SUPFAM" id="SSF64153">
    <property type="entry name" value="YjeF N-terminal domain-like"/>
    <property type="match status" value="1"/>
</dbReference>
<reference evidence="20 22" key="2">
    <citation type="journal article" date="2018" name="Microb. Genom.">
        <title>Deciphering the unexplored Leptospira diversity from soils uncovers genomic evolution to virulence.</title>
        <authorList>
            <person name="Thibeaux R."/>
            <person name="Iraola G."/>
            <person name="Ferres I."/>
            <person name="Bierque E."/>
            <person name="Girault D."/>
            <person name="Soupe-Gilbert M.E."/>
            <person name="Picardeau M."/>
            <person name="Goarant C."/>
        </authorList>
    </citation>
    <scope>NUCLEOTIDE SEQUENCE [LARGE SCALE GENOMIC DNA]</scope>
    <source>
        <strain evidence="20 22">ATI7-C-A5</strain>
    </source>
</reference>
<comment type="function">
    <text evidence="14 17">Bifunctional enzyme that catalyzes the epimerization of the S- and R-forms of NAD(P)HX and the dehydration of the S-form of NAD(P)HX at the expense of ADP, which is converted to AMP. This allows the repair of both epimers of NAD(P)HX, a damaged form of NAD(P)H that is a result of enzymatic or heat-dependent hydration.</text>
</comment>
<evidence type="ECO:0000256" key="5">
    <source>
        <dbReference type="ARBA" id="ARBA00022723"/>
    </source>
</evidence>
<keyword evidence="22" id="KW-1185">Reference proteome</keyword>
<keyword evidence="12 17" id="KW-0456">Lyase</keyword>
<dbReference type="RefSeq" id="WP_100745820.1">
    <property type="nucleotide sequence ID" value="NZ_NPEF02000002.1"/>
</dbReference>
<dbReference type="EC" id="5.1.99.6" evidence="17"/>
<comment type="similarity">
    <text evidence="4 17">In the C-terminal section; belongs to the NnrD/CARKD family.</text>
</comment>
<reference evidence="21" key="1">
    <citation type="submission" date="2017-07" db="EMBL/GenBank/DDBJ databases">
        <title>Leptospira spp. isolated from tropical soils.</title>
        <authorList>
            <person name="Thibeaux R."/>
            <person name="Iraola G."/>
            <person name="Ferres I."/>
            <person name="Bierque E."/>
            <person name="Girault D."/>
            <person name="Soupe-Gilbert M.-E."/>
            <person name="Picardeau M."/>
            <person name="Goarant C."/>
        </authorList>
    </citation>
    <scope>NUCLEOTIDE SEQUENCE [LARGE SCALE GENOMIC DNA]</scope>
    <source>
        <strain evidence="21">ATI7-C-A5</strain>
    </source>
</reference>
<comment type="catalytic activity">
    <reaction evidence="15 17">
        <text>(6S)-NADHX + ADP = AMP + phosphate + NADH + H(+)</text>
        <dbReference type="Rhea" id="RHEA:32223"/>
        <dbReference type="ChEBI" id="CHEBI:15378"/>
        <dbReference type="ChEBI" id="CHEBI:43474"/>
        <dbReference type="ChEBI" id="CHEBI:57945"/>
        <dbReference type="ChEBI" id="CHEBI:64074"/>
        <dbReference type="ChEBI" id="CHEBI:456215"/>
        <dbReference type="ChEBI" id="CHEBI:456216"/>
        <dbReference type="EC" id="4.2.1.136"/>
    </reaction>
</comment>
<evidence type="ECO:0000256" key="16">
    <source>
        <dbReference type="ARBA" id="ARBA00049209"/>
    </source>
</evidence>
<evidence type="ECO:0000256" key="14">
    <source>
        <dbReference type="ARBA" id="ARBA00025153"/>
    </source>
</evidence>
<sequence>MEIKFSEYSESLFYDSESRDLDGKTIRTFGISGSHLMGFAALSVYRSYRKKILAFDKIHILCGNGNNGGDGLALAFFLAQEGKLPEVYLKSGRQSSDSEYYKNLFLKTGGGIFPLETYSPEIKTETVFVVDALLGTGFRPPLENEYAKTAEKISALCLQNGKNVFVLSLDTISGFTEDAPPPIPADALAEIGMKKWRNVFMPETVKTSFHRIGFPIGPDADPKRGKTPDQFLWKRIPRRTLERTTARKTDSHKYENGSLMLVGGSEGMSGAVISSLLAFHSLGGGISQLLTPSERTVVQVLKKDPSLMVGPIPSEAEILSLPFAKKVSTFLLGPGLKTEECPILEFPTDKNVILDAGAVSAYKGIKLHDRALFTPHTGELETLVNSKITSVEAGISLCREYVRAFGANILWKRHSSFLICSDGKVHVWNRPEPKLAVMGTGDLLAGIVAFYFSRKFTVPQAVQLSYSLLNEAVRKTKGFPTASAIRKLWTKKGG</sequence>
<feature type="domain" description="YjeF C-terminal" evidence="18">
    <location>
        <begin position="236"/>
        <end position="494"/>
    </location>
</feature>
<comment type="catalytic activity">
    <reaction evidence="16 17">
        <text>(6S)-NADPHX + ADP = AMP + phosphate + NADPH + H(+)</text>
        <dbReference type="Rhea" id="RHEA:32235"/>
        <dbReference type="ChEBI" id="CHEBI:15378"/>
        <dbReference type="ChEBI" id="CHEBI:43474"/>
        <dbReference type="ChEBI" id="CHEBI:57783"/>
        <dbReference type="ChEBI" id="CHEBI:64076"/>
        <dbReference type="ChEBI" id="CHEBI:456215"/>
        <dbReference type="ChEBI" id="CHEBI:456216"/>
        <dbReference type="EC" id="4.2.1.136"/>
    </reaction>
</comment>
<dbReference type="OrthoDB" id="9806925at2"/>
<dbReference type="InterPro" id="IPR036652">
    <property type="entry name" value="YjeF_N_dom_sf"/>
</dbReference>
<evidence type="ECO:0000256" key="1">
    <source>
        <dbReference type="ARBA" id="ARBA00000013"/>
    </source>
</evidence>
<accession>A0A2N0BP73</accession>
<dbReference type="SUPFAM" id="SSF53613">
    <property type="entry name" value="Ribokinase-like"/>
    <property type="match status" value="1"/>
</dbReference>
<evidence type="ECO:0000256" key="6">
    <source>
        <dbReference type="ARBA" id="ARBA00022741"/>
    </source>
</evidence>
<evidence type="ECO:0000256" key="17">
    <source>
        <dbReference type="PIRNR" id="PIRNR017184"/>
    </source>
</evidence>
<dbReference type="InterPro" id="IPR029056">
    <property type="entry name" value="Ribokinase-like"/>
</dbReference>
<evidence type="ECO:0000256" key="8">
    <source>
        <dbReference type="ARBA" id="ARBA00022857"/>
    </source>
</evidence>
<dbReference type="GO" id="GO:0005524">
    <property type="term" value="F:ATP binding"/>
    <property type="evidence" value="ECO:0007669"/>
    <property type="project" value="UniProtKB-UniRule"/>
</dbReference>
<keyword evidence="11 17" id="KW-0413">Isomerase</keyword>
<keyword evidence="9 17" id="KW-0630">Potassium</keyword>
<dbReference type="GO" id="GO:0052855">
    <property type="term" value="F:ADP-dependent NAD(P)H-hydrate dehydratase activity"/>
    <property type="evidence" value="ECO:0007669"/>
    <property type="project" value="UniProtKB-UniRule"/>
</dbReference>
<dbReference type="EMBL" id="NPEF02000002">
    <property type="protein sequence ID" value="MDV6234715.1"/>
    <property type="molecule type" value="Genomic_DNA"/>
</dbReference>
<reference evidence="20" key="3">
    <citation type="submission" date="2023-10" db="EMBL/GenBank/DDBJ databases">
        <authorList>
            <person name="Picardeau M."/>
            <person name="Thibeaux R."/>
        </authorList>
    </citation>
    <scope>NUCLEOTIDE SEQUENCE</scope>
    <source>
        <strain evidence="20">ATI7-C-A5</strain>
    </source>
</reference>
<dbReference type="InterPro" id="IPR000631">
    <property type="entry name" value="CARKD"/>
</dbReference>
<evidence type="ECO:0000313" key="22">
    <source>
        <dbReference type="Proteomes" id="UP000232122"/>
    </source>
</evidence>
<evidence type="ECO:0000256" key="12">
    <source>
        <dbReference type="ARBA" id="ARBA00023239"/>
    </source>
</evidence>
<evidence type="ECO:0000256" key="11">
    <source>
        <dbReference type="ARBA" id="ARBA00023235"/>
    </source>
</evidence>
<dbReference type="Pfam" id="PF01256">
    <property type="entry name" value="Carb_kinase"/>
    <property type="match status" value="1"/>
</dbReference>
<dbReference type="PROSITE" id="PS51385">
    <property type="entry name" value="YJEF_N"/>
    <property type="match status" value="1"/>
</dbReference>
<dbReference type="PANTHER" id="PTHR12592">
    <property type="entry name" value="ATP-DEPENDENT (S)-NAD(P)H-HYDRATE DEHYDRATASE FAMILY MEMBER"/>
    <property type="match status" value="1"/>
</dbReference>
<evidence type="ECO:0000256" key="3">
    <source>
        <dbReference type="ARBA" id="ARBA00006001"/>
    </source>
</evidence>
<evidence type="ECO:0000256" key="4">
    <source>
        <dbReference type="ARBA" id="ARBA00009524"/>
    </source>
</evidence>
<comment type="similarity">
    <text evidence="3 17">In the N-terminal section; belongs to the NnrE/AIBP family.</text>
</comment>
<dbReference type="InterPro" id="IPR004443">
    <property type="entry name" value="YjeF_N_dom"/>
</dbReference>
<keyword evidence="10 17" id="KW-0520">NAD</keyword>
<dbReference type="EMBL" id="NPEF01000086">
    <property type="protein sequence ID" value="PJZ93051.1"/>
    <property type="molecule type" value="Genomic_DNA"/>
</dbReference>
<evidence type="ECO:0000256" key="7">
    <source>
        <dbReference type="ARBA" id="ARBA00022840"/>
    </source>
</evidence>
<evidence type="ECO:0000313" key="20">
    <source>
        <dbReference type="EMBL" id="MDV6234715.1"/>
    </source>
</evidence>
<gene>
    <name evidence="20" type="ORF">CH379_003605</name>
    <name evidence="21" type="ORF">CH379_09905</name>
</gene>
<keyword evidence="13" id="KW-0511">Multifunctional enzyme</keyword>
<evidence type="ECO:0000259" key="19">
    <source>
        <dbReference type="PROSITE" id="PS51385"/>
    </source>
</evidence>
<protein>
    <recommendedName>
        <fullName evidence="17">Bifunctional NAD(P)H-hydrate repair enzyme</fullName>
    </recommendedName>
    <alternativeName>
        <fullName evidence="17">Nicotinamide nucleotide repair protein</fullName>
    </alternativeName>
    <domain>
        <recommendedName>
            <fullName evidence="17">ADP-dependent (S)-NAD(P)H-hydrate dehydratase</fullName>
            <ecNumber evidence="17">4.2.1.136</ecNumber>
        </recommendedName>
        <alternativeName>
            <fullName evidence="17">ADP-dependent NAD(P)HX dehydratase</fullName>
        </alternativeName>
    </domain>
    <domain>
        <recommendedName>
            <fullName evidence="17">NAD(P)H-hydrate epimerase</fullName>
            <ecNumber evidence="17">5.1.99.6</ecNumber>
        </recommendedName>
    </domain>
</protein>
<name>A0A2N0B917_9LEPT</name>
<evidence type="ECO:0000256" key="2">
    <source>
        <dbReference type="ARBA" id="ARBA00000909"/>
    </source>
</evidence>
<dbReference type="InterPro" id="IPR030677">
    <property type="entry name" value="Nnr"/>
</dbReference>
<dbReference type="Gene3D" id="3.40.50.10260">
    <property type="entry name" value="YjeF N-terminal domain"/>
    <property type="match status" value="1"/>
</dbReference>
<comment type="cofactor">
    <cofactor evidence="17">
        <name>K(+)</name>
        <dbReference type="ChEBI" id="CHEBI:29103"/>
    </cofactor>
    <text evidence="17">Binds 1 potassium ion per subunit.</text>
</comment>
<evidence type="ECO:0000256" key="15">
    <source>
        <dbReference type="ARBA" id="ARBA00048238"/>
    </source>
</evidence>
<dbReference type="Gene3D" id="3.40.1190.20">
    <property type="match status" value="1"/>
</dbReference>
<comment type="caution">
    <text evidence="21">The sequence shown here is derived from an EMBL/GenBank/DDBJ whole genome shotgun (WGS) entry which is preliminary data.</text>
</comment>
<dbReference type="EC" id="4.2.1.136" evidence="17"/>
<dbReference type="Proteomes" id="UP000232122">
    <property type="component" value="Unassembled WGS sequence"/>
</dbReference>
<evidence type="ECO:0000256" key="10">
    <source>
        <dbReference type="ARBA" id="ARBA00023027"/>
    </source>
</evidence>
<organism evidence="21">
    <name type="scientific">Leptospira ellisii</name>
    <dbReference type="NCBI Taxonomy" id="2023197"/>
    <lineage>
        <taxon>Bacteria</taxon>
        <taxon>Pseudomonadati</taxon>
        <taxon>Spirochaetota</taxon>
        <taxon>Spirochaetia</taxon>
        <taxon>Leptospirales</taxon>
        <taxon>Leptospiraceae</taxon>
        <taxon>Leptospira</taxon>
    </lineage>
</organism>
<feature type="domain" description="YjeF N-terminal" evidence="19">
    <location>
        <begin position="18"/>
        <end position="220"/>
    </location>
</feature>
<dbReference type="PROSITE" id="PS51383">
    <property type="entry name" value="YJEF_C_3"/>
    <property type="match status" value="1"/>
</dbReference>
<dbReference type="PANTHER" id="PTHR12592:SF0">
    <property type="entry name" value="ATP-DEPENDENT (S)-NAD(P)H-HYDRATE DEHYDRATASE"/>
    <property type="match status" value="1"/>
</dbReference>
<evidence type="ECO:0000313" key="21">
    <source>
        <dbReference type="EMBL" id="PJZ93051.1"/>
    </source>
</evidence>
<dbReference type="PIRSF" id="PIRSF017184">
    <property type="entry name" value="Nnr"/>
    <property type="match status" value="1"/>
</dbReference>
<keyword evidence="5 17" id="KW-0479">Metal-binding</keyword>
<evidence type="ECO:0000259" key="18">
    <source>
        <dbReference type="PROSITE" id="PS51383"/>
    </source>
</evidence>
<dbReference type="GO" id="GO:0110051">
    <property type="term" value="P:metabolite repair"/>
    <property type="evidence" value="ECO:0007669"/>
    <property type="project" value="TreeGrafter"/>
</dbReference>
<dbReference type="GO" id="GO:0046872">
    <property type="term" value="F:metal ion binding"/>
    <property type="evidence" value="ECO:0007669"/>
    <property type="project" value="UniProtKB-UniRule"/>
</dbReference>
<evidence type="ECO:0000256" key="13">
    <source>
        <dbReference type="ARBA" id="ARBA00023268"/>
    </source>
</evidence>
<dbReference type="GO" id="GO:0052856">
    <property type="term" value="F:NAD(P)HX epimerase activity"/>
    <property type="evidence" value="ECO:0007669"/>
    <property type="project" value="UniProtKB-EC"/>
</dbReference>
<evidence type="ECO:0000256" key="9">
    <source>
        <dbReference type="ARBA" id="ARBA00022958"/>
    </source>
</evidence>
<dbReference type="CDD" id="cd01171">
    <property type="entry name" value="YXKO-related"/>
    <property type="match status" value="1"/>
</dbReference>
<accession>A0A2N0B917</accession>